<evidence type="ECO:0000256" key="7">
    <source>
        <dbReference type="ARBA" id="ARBA00034478"/>
    </source>
</evidence>
<reference evidence="11 12" key="1">
    <citation type="submission" date="2017-01" db="EMBL/GenBank/DDBJ databases">
        <title>The cable genome- insights into the physiology and evolution of filamentous bacteria capable of sulfide oxidation via long distance electron transfer.</title>
        <authorList>
            <person name="Schreiber L."/>
            <person name="Bjerg J.T."/>
            <person name="Boggild A."/>
            <person name="Van De Vossenberg J."/>
            <person name="Meysman F."/>
            <person name="Nielsen L.P."/>
            <person name="Schramm A."/>
            <person name="Kjeldsen K.U."/>
        </authorList>
    </citation>
    <scope>NUCLEOTIDE SEQUENCE [LARGE SCALE GENOMIC DNA]</scope>
    <source>
        <strain evidence="11">A5</strain>
    </source>
</reference>
<comment type="cofactor">
    <cofactor evidence="1 9">
        <name>FAD</name>
        <dbReference type="ChEBI" id="CHEBI:57692"/>
    </cofactor>
</comment>
<dbReference type="InterPro" id="IPR029041">
    <property type="entry name" value="FAD-linked_oxidoreductase-like"/>
</dbReference>
<dbReference type="SUPFAM" id="SSF51730">
    <property type="entry name" value="FAD-linked oxidoreductase"/>
    <property type="match status" value="1"/>
</dbReference>
<dbReference type="GO" id="GO:0005829">
    <property type="term" value="C:cytosol"/>
    <property type="evidence" value="ECO:0007669"/>
    <property type="project" value="TreeGrafter"/>
</dbReference>
<dbReference type="Proteomes" id="UP000288892">
    <property type="component" value="Unassembled WGS sequence"/>
</dbReference>
<dbReference type="PANTHER" id="PTHR45754:SF3">
    <property type="entry name" value="METHYLENETETRAHYDROFOLATE REDUCTASE (NADPH)"/>
    <property type="match status" value="1"/>
</dbReference>
<dbReference type="AlphaFoldDB" id="A0A444JG65"/>
<evidence type="ECO:0000256" key="5">
    <source>
        <dbReference type="ARBA" id="ARBA00022827"/>
    </source>
</evidence>
<organism evidence="11 12">
    <name type="scientific">Candidatus Electrothrix marina</name>
    <dbReference type="NCBI Taxonomy" id="1859130"/>
    <lineage>
        <taxon>Bacteria</taxon>
        <taxon>Pseudomonadati</taxon>
        <taxon>Thermodesulfobacteriota</taxon>
        <taxon>Desulfobulbia</taxon>
        <taxon>Desulfobulbales</taxon>
        <taxon>Desulfobulbaceae</taxon>
        <taxon>Candidatus Electrothrix</taxon>
    </lineage>
</organism>
<dbReference type="GO" id="GO:0071949">
    <property type="term" value="F:FAD binding"/>
    <property type="evidence" value="ECO:0007669"/>
    <property type="project" value="TreeGrafter"/>
</dbReference>
<evidence type="ECO:0000259" key="10">
    <source>
        <dbReference type="Pfam" id="PF12225"/>
    </source>
</evidence>
<dbReference type="PANTHER" id="PTHR45754">
    <property type="entry name" value="METHYLENETETRAHYDROFOLATE REDUCTASE"/>
    <property type="match status" value="1"/>
</dbReference>
<name>A0A444JG65_9BACT</name>
<dbReference type="InterPro" id="IPR022026">
    <property type="entry name" value="DUF5981"/>
</dbReference>
<evidence type="ECO:0000256" key="3">
    <source>
        <dbReference type="ARBA" id="ARBA00006743"/>
    </source>
</evidence>
<dbReference type="UniPathway" id="UPA00193"/>
<sequence>MLRTALNTPDEFTVTFELVPRQGFDRKQVDPLLDFAQQAKEDGRIKALSITDNPGGNAALAPVAIGTELVRIGIEPLIHFSLKDKNRNQIGSHIYLYQRLRLRSLLVMGGDFPNPGYYGRGKPVYDLDSIQVLRLLKDMENGRYPDRTGTRQKQYPAPDILKGCVVSPFKATEAEQVWQYVKLLHKIRAGADFVVTQVGFDVRKFEELTEFLDEQGIKIPLLANVFIPTLPLARALSVGKIPGILLSEKLAERMEAEAAAGADNARLDRAALMVSCLKKCGYRGVHLGGVNLLFQDIAYVLDRVEQLDREGLPDNADYDFPVPGTWYYFQHRLSDNKEKKAVEPLAPGTVLGTTWMHKLGHTLFFTDQYVTGRLFARFCLFCAKGRYRFNFLLRLEKTIKRQMYDCQMCGECTLSHSAFLCPQWHCPKRLVNGPCGGSNQGRCEVHPDRLCFWVRVYNRLDNRTTLASLVGLPHLPPKDWHREKTSSWVNFFSDQLNQLKEQDE</sequence>
<dbReference type="Pfam" id="PF12225">
    <property type="entry name" value="DUF5981"/>
    <property type="match status" value="1"/>
</dbReference>
<keyword evidence="12" id="KW-1185">Reference proteome</keyword>
<keyword evidence="4 9" id="KW-0285">Flavoprotein</keyword>
<accession>A0A444JG65</accession>
<dbReference type="Gene3D" id="3.20.20.220">
    <property type="match status" value="1"/>
</dbReference>
<dbReference type="Pfam" id="PF02219">
    <property type="entry name" value="MTHFR"/>
    <property type="match status" value="1"/>
</dbReference>
<evidence type="ECO:0000313" key="12">
    <source>
        <dbReference type="Proteomes" id="UP000288892"/>
    </source>
</evidence>
<evidence type="ECO:0000256" key="4">
    <source>
        <dbReference type="ARBA" id="ARBA00022630"/>
    </source>
</evidence>
<gene>
    <name evidence="11" type="ORF">VU01_10582</name>
</gene>
<dbReference type="GO" id="GO:0035999">
    <property type="term" value="P:tetrahydrofolate interconversion"/>
    <property type="evidence" value="ECO:0007669"/>
    <property type="project" value="UniProtKB-UniPathway"/>
</dbReference>
<comment type="catalytic activity">
    <reaction evidence="8">
        <text>(6S)-5-methyl-5,6,7,8-tetrahydrofolate + NAD(+) = (6R)-5,10-methylene-5,6,7,8-tetrahydrofolate + NADH + H(+)</text>
        <dbReference type="Rhea" id="RHEA:19821"/>
        <dbReference type="ChEBI" id="CHEBI:15378"/>
        <dbReference type="ChEBI" id="CHEBI:15636"/>
        <dbReference type="ChEBI" id="CHEBI:18608"/>
        <dbReference type="ChEBI" id="CHEBI:57540"/>
        <dbReference type="ChEBI" id="CHEBI:57945"/>
        <dbReference type="EC" id="1.5.1.54"/>
    </reaction>
    <physiologicalReaction direction="right-to-left" evidence="8">
        <dbReference type="Rhea" id="RHEA:19823"/>
    </physiologicalReaction>
</comment>
<feature type="domain" description="Methylene-tetrahydrofolate reductase C-terminal-like" evidence="10">
    <location>
        <begin position="394"/>
        <end position="480"/>
    </location>
</feature>
<keyword evidence="5 9" id="KW-0274">FAD</keyword>
<dbReference type="GO" id="GO:0106312">
    <property type="term" value="F:methylenetetrahydrofolate reductase (NADH) activity"/>
    <property type="evidence" value="ECO:0007669"/>
    <property type="project" value="UniProtKB-EC"/>
</dbReference>
<dbReference type="EMBL" id="MTKS01000058">
    <property type="protein sequence ID" value="RWX51948.1"/>
    <property type="molecule type" value="Genomic_DNA"/>
</dbReference>
<comment type="pathway">
    <text evidence="7">Amino-acid biosynthesis; L-methionine biosynthesis via de novo pathway.</text>
</comment>
<evidence type="ECO:0000256" key="2">
    <source>
        <dbReference type="ARBA" id="ARBA00004777"/>
    </source>
</evidence>
<evidence type="ECO:0000256" key="6">
    <source>
        <dbReference type="ARBA" id="ARBA00023002"/>
    </source>
</evidence>
<keyword evidence="6 9" id="KW-0560">Oxidoreductase</keyword>
<evidence type="ECO:0000256" key="1">
    <source>
        <dbReference type="ARBA" id="ARBA00001974"/>
    </source>
</evidence>
<evidence type="ECO:0000256" key="9">
    <source>
        <dbReference type="RuleBase" id="RU003862"/>
    </source>
</evidence>
<comment type="similarity">
    <text evidence="3 9">Belongs to the methylenetetrahydrofolate reductase family.</text>
</comment>
<evidence type="ECO:0000256" key="8">
    <source>
        <dbReference type="ARBA" id="ARBA00048628"/>
    </source>
</evidence>
<comment type="pathway">
    <text evidence="2 9">One-carbon metabolism; tetrahydrofolate interconversion.</text>
</comment>
<protein>
    <recommendedName>
        <fullName evidence="9">Methylenetetrahydrofolate reductase</fullName>
    </recommendedName>
</protein>
<comment type="caution">
    <text evidence="11">The sequence shown here is derived from an EMBL/GenBank/DDBJ whole genome shotgun (WGS) entry which is preliminary data.</text>
</comment>
<dbReference type="GO" id="GO:0009086">
    <property type="term" value="P:methionine biosynthetic process"/>
    <property type="evidence" value="ECO:0007669"/>
    <property type="project" value="TreeGrafter"/>
</dbReference>
<proteinExistence type="inferred from homology"/>
<dbReference type="InterPro" id="IPR003171">
    <property type="entry name" value="Mehydrof_redctse-like"/>
</dbReference>
<evidence type="ECO:0000313" key="11">
    <source>
        <dbReference type="EMBL" id="RWX51948.1"/>
    </source>
</evidence>